<keyword evidence="3" id="KW-1185">Reference proteome</keyword>
<reference evidence="2 3" key="1">
    <citation type="journal article" date="2019" name="Sci. Data">
        <title>Hybrid genome assembly and annotation of Danionella translucida.</title>
        <authorList>
            <person name="Kadobianskyi M."/>
            <person name="Schulze L."/>
            <person name="Schuelke M."/>
            <person name="Judkewitz B."/>
        </authorList>
    </citation>
    <scope>NUCLEOTIDE SEQUENCE [LARGE SCALE GENOMIC DNA]</scope>
    <source>
        <strain evidence="2 3">Bolton</strain>
    </source>
</reference>
<evidence type="ECO:0000313" key="2">
    <source>
        <dbReference type="EMBL" id="TRY82790.1"/>
    </source>
</evidence>
<name>A0A553PYM9_9TELE</name>
<feature type="compositionally biased region" description="Basic and acidic residues" evidence="1">
    <location>
        <begin position="26"/>
        <end position="51"/>
    </location>
</feature>
<protein>
    <submittedName>
        <fullName evidence="2">Uncharacterized protein</fullName>
    </submittedName>
</protein>
<gene>
    <name evidence="2" type="ORF">DNTS_031995</name>
</gene>
<proteinExistence type="predicted"/>
<dbReference type="Proteomes" id="UP000316079">
    <property type="component" value="Unassembled WGS sequence"/>
</dbReference>
<accession>A0A553PYM9</accession>
<sequence>MLKGVSEHTRHSLLSLSLVPANISAAREREENRESENCKKTGQESDHDFLREYSTGDAGKAEREREKERGRER</sequence>
<evidence type="ECO:0000313" key="3">
    <source>
        <dbReference type="Proteomes" id="UP000316079"/>
    </source>
</evidence>
<feature type="compositionally biased region" description="Basic and acidic residues" evidence="1">
    <location>
        <begin position="59"/>
        <end position="73"/>
    </location>
</feature>
<organism evidence="2 3">
    <name type="scientific">Danionella cerebrum</name>
    <dbReference type="NCBI Taxonomy" id="2873325"/>
    <lineage>
        <taxon>Eukaryota</taxon>
        <taxon>Metazoa</taxon>
        <taxon>Chordata</taxon>
        <taxon>Craniata</taxon>
        <taxon>Vertebrata</taxon>
        <taxon>Euteleostomi</taxon>
        <taxon>Actinopterygii</taxon>
        <taxon>Neopterygii</taxon>
        <taxon>Teleostei</taxon>
        <taxon>Ostariophysi</taxon>
        <taxon>Cypriniformes</taxon>
        <taxon>Danionidae</taxon>
        <taxon>Danioninae</taxon>
        <taxon>Danionella</taxon>
    </lineage>
</organism>
<dbReference type="EMBL" id="SRMA01026536">
    <property type="protein sequence ID" value="TRY82790.1"/>
    <property type="molecule type" value="Genomic_DNA"/>
</dbReference>
<feature type="region of interest" description="Disordered" evidence="1">
    <location>
        <begin position="25"/>
        <end position="73"/>
    </location>
</feature>
<dbReference type="AlphaFoldDB" id="A0A553PYM9"/>
<evidence type="ECO:0000256" key="1">
    <source>
        <dbReference type="SAM" id="MobiDB-lite"/>
    </source>
</evidence>
<comment type="caution">
    <text evidence="2">The sequence shown here is derived from an EMBL/GenBank/DDBJ whole genome shotgun (WGS) entry which is preliminary data.</text>
</comment>